<dbReference type="InterPro" id="IPR008271">
    <property type="entry name" value="Ser/Thr_kinase_AS"/>
</dbReference>
<evidence type="ECO:0000256" key="3">
    <source>
        <dbReference type="ARBA" id="ARBA00023180"/>
    </source>
</evidence>
<dbReference type="PROSITE" id="PS50011">
    <property type="entry name" value="PROTEIN_KINASE_DOM"/>
    <property type="match status" value="1"/>
</dbReference>
<evidence type="ECO:0000256" key="2">
    <source>
        <dbReference type="ARBA" id="ARBA00022737"/>
    </source>
</evidence>
<evidence type="ECO:0000313" key="5">
    <source>
        <dbReference type="EMBL" id="KAK3018094.1"/>
    </source>
</evidence>
<proteinExistence type="predicted"/>
<dbReference type="SUPFAM" id="SSF56112">
    <property type="entry name" value="Protein kinase-like (PK-like)"/>
    <property type="match status" value="1"/>
</dbReference>
<keyword evidence="3" id="KW-0325">Glycoprotein</keyword>
<dbReference type="GO" id="GO:0005524">
    <property type="term" value="F:ATP binding"/>
    <property type="evidence" value="ECO:0007669"/>
    <property type="project" value="InterPro"/>
</dbReference>
<sequence>MEISSSSCRITGAWIGKLVGSAQGLACLHHDCAPTILHRDVKCNNILLDSKFEACLADFGLAKLMNSTTYHHAMSRVVGSYGYIAPSECL</sequence>
<accession>A0AA88W2G9</accession>
<dbReference type="PROSITE" id="PS00108">
    <property type="entry name" value="PROTEIN_KINASE_ST"/>
    <property type="match status" value="1"/>
</dbReference>
<evidence type="ECO:0000259" key="4">
    <source>
        <dbReference type="PROSITE" id="PS50011"/>
    </source>
</evidence>
<evidence type="ECO:0000256" key="1">
    <source>
        <dbReference type="ARBA" id="ARBA00022614"/>
    </source>
</evidence>
<keyword evidence="6" id="KW-1185">Reference proteome</keyword>
<keyword evidence="1" id="KW-0433">Leucine-rich repeat</keyword>
<protein>
    <recommendedName>
        <fullName evidence="4">Protein kinase domain-containing protein</fullName>
    </recommendedName>
</protein>
<dbReference type="Pfam" id="PF00069">
    <property type="entry name" value="Pkinase"/>
    <property type="match status" value="1"/>
</dbReference>
<dbReference type="Proteomes" id="UP001188597">
    <property type="component" value="Unassembled WGS sequence"/>
</dbReference>
<keyword evidence="2" id="KW-0677">Repeat</keyword>
<comment type="caution">
    <text evidence="5">The sequence shown here is derived from an EMBL/GenBank/DDBJ whole genome shotgun (WGS) entry which is preliminary data.</text>
</comment>
<dbReference type="PANTHER" id="PTHR48056:SF69">
    <property type="entry name" value="LEUCINE-RICH REPEAT RECEPTOR PROTEIN KINASE EXS"/>
    <property type="match status" value="1"/>
</dbReference>
<dbReference type="AlphaFoldDB" id="A0AA88W2G9"/>
<dbReference type="PANTHER" id="PTHR48056">
    <property type="entry name" value="LRR RECEPTOR-LIKE SERINE/THREONINE-PROTEIN KINASE-RELATED"/>
    <property type="match status" value="1"/>
</dbReference>
<dbReference type="GO" id="GO:0004672">
    <property type="term" value="F:protein kinase activity"/>
    <property type="evidence" value="ECO:0007669"/>
    <property type="project" value="InterPro"/>
</dbReference>
<dbReference type="InterPro" id="IPR011009">
    <property type="entry name" value="Kinase-like_dom_sf"/>
</dbReference>
<dbReference type="GO" id="GO:0033612">
    <property type="term" value="F:receptor serine/threonine kinase binding"/>
    <property type="evidence" value="ECO:0007669"/>
    <property type="project" value="TreeGrafter"/>
</dbReference>
<feature type="domain" description="Protein kinase" evidence="4">
    <location>
        <begin position="1"/>
        <end position="90"/>
    </location>
</feature>
<dbReference type="InterPro" id="IPR000719">
    <property type="entry name" value="Prot_kinase_dom"/>
</dbReference>
<organism evidence="5 6">
    <name type="scientific">Escallonia herrerae</name>
    <dbReference type="NCBI Taxonomy" id="1293975"/>
    <lineage>
        <taxon>Eukaryota</taxon>
        <taxon>Viridiplantae</taxon>
        <taxon>Streptophyta</taxon>
        <taxon>Embryophyta</taxon>
        <taxon>Tracheophyta</taxon>
        <taxon>Spermatophyta</taxon>
        <taxon>Magnoliopsida</taxon>
        <taxon>eudicotyledons</taxon>
        <taxon>Gunneridae</taxon>
        <taxon>Pentapetalae</taxon>
        <taxon>asterids</taxon>
        <taxon>campanulids</taxon>
        <taxon>Escalloniales</taxon>
        <taxon>Escalloniaceae</taxon>
        <taxon>Escallonia</taxon>
    </lineage>
</organism>
<dbReference type="InterPro" id="IPR050647">
    <property type="entry name" value="Plant_LRR-RLKs"/>
</dbReference>
<evidence type="ECO:0000313" key="6">
    <source>
        <dbReference type="Proteomes" id="UP001188597"/>
    </source>
</evidence>
<gene>
    <name evidence="5" type="ORF">RJ639_004779</name>
</gene>
<name>A0AA88W2G9_9ASTE</name>
<reference evidence="5" key="1">
    <citation type="submission" date="2022-12" db="EMBL/GenBank/DDBJ databases">
        <title>Draft genome assemblies for two species of Escallonia (Escalloniales).</title>
        <authorList>
            <person name="Chanderbali A."/>
            <person name="Dervinis C."/>
            <person name="Anghel I."/>
            <person name="Soltis D."/>
            <person name="Soltis P."/>
            <person name="Zapata F."/>
        </authorList>
    </citation>
    <scope>NUCLEOTIDE SEQUENCE</scope>
    <source>
        <strain evidence="5">UCBG64.0493</strain>
        <tissue evidence="5">Leaf</tissue>
    </source>
</reference>
<dbReference type="Gene3D" id="1.10.510.10">
    <property type="entry name" value="Transferase(Phosphotransferase) domain 1"/>
    <property type="match status" value="1"/>
</dbReference>
<dbReference type="EMBL" id="JAVXUP010000958">
    <property type="protein sequence ID" value="KAK3018094.1"/>
    <property type="molecule type" value="Genomic_DNA"/>
</dbReference>